<accession>A0A511QJX6</accession>
<dbReference type="RefSeq" id="WP_039982703.1">
    <property type="nucleotide sequence ID" value="NZ_BAOJ01000131.1"/>
</dbReference>
<organism evidence="2 3">
    <name type="scientific">Vibrio sagamiensis NBRC 104589</name>
    <dbReference type="NCBI Taxonomy" id="1219064"/>
    <lineage>
        <taxon>Bacteria</taxon>
        <taxon>Pseudomonadati</taxon>
        <taxon>Pseudomonadota</taxon>
        <taxon>Gammaproteobacteria</taxon>
        <taxon>Vibrionales</taxon>
        <taxon>Vibrionaceae</taxon>
        <taxon>Vibrio</taxon>
    </lineage>
</organism>
<comment type="caution">
    <text evidence="2">The sequence shown here is derived from an EMBL/GenBank/DDBJ whole genome shotgun (WGS) entry which is preliminary data.</text>
</comment>
<sequence length="181" mass="20058">MLSNLTEPSTREVDGLFLLGDRMVRFFPVFLLVFSASAFAIIIEKTFQPQTTIIKNAPSDALKITVKKPDFTALYATSLNTFRSVDMPFTVESINGTSLNYIIVLQTSQHYCQEEGQSATSLLGVSTTLNNMLFTVKSPGIEVHNSIKSDHIMHVEFPPIPQKAASQVCYGTFVVIAEEEM</sequence>
<keyword evidence="1" id="KW-0812">Transmembrane</keyword>
<dbReference type="EMBL" id="BJXJ01000076">
    <property type="protein sequence ID" value="GEM77635.1"/>
    <property type="molecule type" value="Genomic_DNA"/>
</dbReference>
<evidence type="ECO:0000313" key="3">
    <source>
        <dbReference type="Proteomes" id="UP000321922"/>
    </source>
</evidence>
<keyword evidence="3" id="KW-1185">Reference proteome</keyword>
<proteinExistence type="predicted"/>
<evidence type="ECO:0008006" key="4">
    <source>
        <dbReference type="Google" id="ProtNLM"/>
    </source>
</evidence>
<name>A0A511QJX6_9VIBR</name>
<protein>
    <recommendedName>
        <fullName evidence="4">Transmembrane protein</fullName>
    </recommendedName>
</protein>
<reference evidence="2 3" key="1">
    <citation type="submission" date="2019-07" db="EMBL/GenBank/DDBJ databases">
        <title>Whole genome shotgun sequence of Vibrio sagamiensis NBRC 104589.</title>
        <authorList>
            <person name="Hosoyama A."/>
            <person name="Uohara A."/>
            <person name="Ohji S."/>
            <person name="Ichikawa N."/>
        </authorList>
    </citation>
    <scope>NUCLEOTIDE SEQUENCE [LARGE SCALE GENOMIC DNA]</scope>
    <source>
        <strain evidence="2 3">NBRC 104589</strain>
    </source>
</reference>
<dbReference type="OrthoDB" id="9990514at2"/>
<dbReference type="Proteomes" id="UP000321922">
    <property type="component" value="Unassembled WGS sequence"/>
</dbReference>
<gene>
    <name evidence="2" type="ORF">VSA01S_37470</name>
</gene>
<keyword evidence="1" id="KW-1133">Transmembrane helix</keyword>
<evidence type="ECO:0000313" key="2">
    <source>
        <dbReference type="EMBL" id="GEM77635.1"/>
    </source>
</evidence>
<feature type="transmembrane region" description="Helical" evidence="1">
    <location>
        <begin position="23"/>
        <end position="43"/>
    </location>
</feature>
<evidence type="ECO:0000256" key="1">
    <source>
        <dbReference type="SAM" id="Phobius"/>
    </source>
</evidence>
<keyword evidence="1" id="KW-0472">Membrane</keyword>
<dbReference type="AlphaFoldDB" id="A0A511QJX6"/>